<reference evidence="2" key="1">
    <citation type="submission" date="2022-04" db="EMBL/GenBank/DDBJ databases">
        <title>Roseomonas acroporae sp. nov., isolated from coral Acropora digitifera.</title>
        <authorList>
            <person name="Sun H."/>
        </authorList>
    </citation>
    <scope>NUCLEOTIDE SEQUENCE</scope>
    <source>
        <strain evidence="2">NAR14</strain>
    </source>
</reference>
<sequence length="160" mass="18383">MSESGRVERVVMWTDGCFKMANRPTWWDEATAQSYGEQHTVMSFGKNDDYVNVARSWLIPESFAEEGWIIKLDSGDTVLEVWTPNDADYLDFITSRLPVWMKIGARAPAEVSLDRLVRAFIAHARRGPGQHIDRDSGESELDRADDMKWEREMREQGKLG</sequence>
<evidence type="ECO:0000313" key="3">
    <source>
        <dbReference type="Proteomes" id="UP001139516"/>
    </source>
</evidence>
<feature type="compositionally biased region" description="Basic and acidic residues" evidence="1">
    <location>
        <begin position="131"/>
        <end position="160"/>
    </location>
</feature>
<comment type="caution">
    <text evidence="2">The sequence shown here is derived from an EMBL/GenBank/DDBJ whole genome shotgun (WGS) entry which is preliminary data.</text>
</comment>
<organism evidence="2 3">
    <name type="scientific">Roseomonas acroporae</name>
    <dbReference type="NCBI Taxonomy" id="2937791"/>
    <lineage>
        <taxon>Bacteria</taxon>
        <taxon>Pseudomonadati</taxon>
        <taxon>Pseudomonadota</taxon>
        <taxon>Alphaproteobacteria</taxon>
        <taxon>Acetobacterales</taxon>
        <taxon>Roseomonadaceae</taxon>
        <taxon>Roseomonas</taxon>
    </lineage>
</organism>
<protein>
    <submittedName>
        <fullName evidence="2">Uncharacterized protein</fullName>
    </submittedName>
</protein>
<evidence type="ECO:0000313" key="2">
    <source>
        <dbReference type="EMBL" id="MCK8785227.1"/>
    </source>
</evidence>
<feature type="region of interest" description="Disordered" evidence="1">
    <location>
        <begin position="128"/>
        <end position="160"/>
    </location>
</feature>
<dbReference type="EMBL" id="JALPRX010000054">
    <property type="protein sequence ID" value="MCK8785227.1"/>
    <property type="molecule type" value="Genomic_DNA"/>
</dbReference>
<dbReference type="Proteomes" id="UP001139516">
    <property type="component" value="Unassembled WGS sequence"/>
</dbReference>
<keyword evidence="3" id="KW-1185">Reference proteome</keyword>
<dbReference type="RefSeq" id="WP_248667351.1">
    <property type="nucleotide sequence ID" value="NZ_JALPRX010000054.1"/>
</dbReference>
<accession>A0A9X1Y8T7</accession>
<gene>
    <name evidence="2" type="ORF">M0638_12610</name>
</gene>
<name>A0A9X1Y8T7_9PROT</name>
<proteinExistence type="predicted"/>
<evidence type="ECO:0000256" key="1">
    <source>
        <dbReference type="SAM" id="MobiDB-lite"/>
    </source>
</evidence>
<dbReference type="AlphaFoldDB" id="A0A9X1Y8T7"/>